<evidence type="ECO:0000313" key="1">
    <source>
        <dbReference type="EMBL" id="GMN63433.1"/>
    </source>
</evidence>
<accession>A0AA88DXL7</accession>
<protein>
    <submittedName>
        <fullName evidence="1">Uncharacterized protein</fullName>
    </submittedName>
</protein>
<evidence type="ECO:0000313" key="2">
    <source>
        <dbReference type="Proteomes" id="UP001187192"/>
    </source>
</evidence>
<dbReference type="Proteomes" id="UP001187192">
    <property type="component" value="Unassembled WGS sequence"/>
</dbReference>
<proteinExistence type="predicted"/>
<sequence>MFANDAQYSYNLLAAGLSAPMEISLSSSSSSLYSDEEGEVRIKDDWKELDNQYVFYLVSYDVKKVFIQCFAHDDKLLLFLSNFLSYFNSIPTQRRSGGRYAPEQNVGLAAERNRF</sequence>
<reference evidence="1" key="1">
    <citation type="submission" date="2023-07" db="EMBL/GenBank/DDBJ databases">
        <title>draft genome sequence of fig (Ficus carica).</title>
        <authorList>
            <person name="Takahashi T."/>
            <person name="Nishimura K."/>
        </authorList>
    </citation>
    <scope>NUCLEOTIDE SEQUENCE</scope>
</reference>
<organism evidence="1 2">
    <name type="scientific">Ficus carica</name>
    <name type="common">Common fig</name>
    <dbReference type="NCBI Taxonomy" id="3494"/>
    <lineage>
        <taxon>Eukaryota</taxon>
        <taxon>Viridiplantae</taxon>
        <taxon>Streptophyta</taxon>
        <taxon>Embryophyta</taxon>
        <taxon>Tracheophyta</taxon>
        <taxon>Spermatophyta</taxon>
        <taxon>Magnoliopsida</taxon>
        <taxon>eudicotyledons</taxon>
        <taxon>Gunneridae</taxon>
        <taxon>Pentapetalae</taxon>
        <taxon>rosids</taxon>
        <taxon>fabids</taxon>
        <taxon>Rosales</taxon>
        <taxon>Moraceae</taxon>
        <taxon>Ficeae</taxon>
        <taxon>Ficus</taxon>
    </lineage>
</organism>
<dbReference type="EMBL" id="BTGU01000149">
    <property type="protein sequence ID" value="GMN63433.1"/>
    <property type="molecule type" value="Genomic_DNA"/>
</dbReference>
<gene>
    <name evidence="1" type="ORF">TIFTF001_032514</name>
</gene>
<dbReference type="AlphaFoldDB" id="A0AA88DXL7"/>
<keyword evidence="2" id="KW-1185">Reference proteome</keyword>
<comment type="caution">
    <text evidence="1">The sequence shown here is derived from an EMBL/GenBank/DDBJ whole genome shotgun (WGS) entry which is preliminary data.</text>
</comment>
<name>A0AA88DXL7_FICCA</name>